<evidence type="ECO:0000256" key="8">
    <source>
        <dbReference type="ARBA" id="ARBA00041995"/>
    </source>
</evidence>
<comment type="subcellular location">
    <subcellularLocation>
        <location evidence="11">Cytoplasm</location>
    </subcellularLocation>
</comment>
<sequence>MKRSKSSRRWLDRHVSDEFVKRAQKDGCRSRAVYKLLEIQEKDRVLKPGQVVVDLGAAPGGWSQVAEKIVGDRGRVVALDILPMDSIAGVDFIQGDFREEGPLQELRDLLDGLAVVDLVISDMAPNVSGMNAVDQPRAMYLCELALEFAREVLKPGGGMVVKVFQGEGFDEYIREMRSSFRKVVTRKPKASRPRSREVYLVAGNYNP</sequence>
<evidence type="ECO:0000256" key="3">
    <source>
        <dbReference type="ARBA" id="ARBA00022679"/>
    </source>
</evidence>
<dbReference type="Pfam" id="PF01728">
    <property type="entry name" value="FtsJ"/>
    <property type="match status" value="1"/>
</dbReference>
<name>A0A1T2KSP5_9GAMM</name>
<reference evidence="14 15" key="1">
    <citation type="submission" date="2016-11" db="EMBL/GenBank/DDBJ databases">
        <title>Mixed transmission modes and dynamic genome evolution in an obligate animal-bacterial symbiosis.</title>
        <authorList>
            <person name="Russell S.L."/>
            <person name="Corbett-Detig R.B."/>
            <person name="Cavanaugh C.M."/>
        </authorList>
    </citation>
    <scope>NUCLEOTIDE SEQUENCE [LARGE SCALE GENOMIC DNA]</scope>
    <source>
        <strain evidence="14">Se-Cadez</strain>
    </source>
</reference>
<feature type="binding site" evidence="11">
    <location>
        <position position="80"/>
    </location>
    <ligand>
        <name>S-adenosyl-L-methionine</name>
        <dbReference type="ChEBI" id="CHEBI:59789"/>
    </ligand>
</feature>
<proteinExistence type="inferred from homology"/>
<feature type="binding site" evidence="11">
    <location>
        <position position="96"/>
    </location>
    <ligand>
        <name>S-adenosyl-L-methionine</name>
        <dbReference type="ChEBI" id="CHEBI:59789"/>
    </ligand>
</feature>
<evidence type="ECO:0000259" key="13">
    <source>
        <dbReference type="Pfam" id="PF01728"/>
    </source>
</evidence>
<evidence type="ECO:0000256" key="7">
    <source>
        <dbReference type="ARBA" id="ARBA00041129"/>
    </source>
</evidence>
<evidence type="ECO:0000256" key="11">
    <source>
        <dbReference type="HAMAP-Rule" id="MF_01547"/>
    </source>
</evidence>
<feature type="binding site" evidence="11">
    <location>
        <position position="122"/>
    </location>
    <ligand>
        <name>S-adenosyl-L-methionine</name>
        <dbReference type="ChEBI" id="CHEBI:59789"/>
    </ligand>
</feature>
<dbReference type="Gene3D" id="3.40.50.150">
    <property type="entry name" value="Vaccinia Virus protein VP39"/>
    <property type="match status" value="1"/>
</dbReference>
<gene>
    <name evidence="11" type="primary">rlmE</name>
    <name evidence="11" type="synonym">ftsJ</name>
    <name evidence="11" type="synonym">rrmJ</name>
    <name evidence="14" type="ORF">BOW51_10170</name>
</gene>
<comment type="similarity">
    <text evidence="11">Belongs to the class I-like SAM-binding methyltransferase superfamily. RNA methyltransferase RlmE family.</text>
</comment>
<evidence type="ECO:0000256" key="4">
    <source>
        <dbReference type="ARBA" id="ARBA00022691"/>
    </source>
</evidence>
<comment type="catalytic activity">
    <reaction evidence="10 11">
        <text>uridine(2552) in 23S rRNA + S-adenosyl-L-methionine = 2'-O-methyluridine(2552) in 23S rRNA + S-adenosyl-L-homocysteine + H(+)</text>
        <dbReference type="Rhea" id="RHEA:42720"/>
        <dbReference type="Rhea" id="RHEA-COMP:10202"/>
        <dbReference type="Rhea" id="RHEA-COMP:10203"/>
        <dbReference type="ChEBI" id="CHEBI:15378"/>
        <dbReference type="ChEBI" id="CHEBI:57856"/>
        <dbReference type="ChEBI" id="CHEBI:59789"/>
        <dbReference type="ChEBI" id="CHEBI:65315"/>
        <dbReference type="ChEBI" id="CHEBI:74478"/>
        <dbReference type="EC" id="2.1.1.166"/>
    </reaction>
</comment>
<feature type="active site" description="Proton acceptor" evidence="11 12">
    <location>
        <position position="162"/>
    </location>
</feature>
<organism evidence="14 15">
    <name type="scientific">Solemya velesiana gill symbiont</name>
    <dbReference type="NCBI Taxonomy" id="1918948"/>
    <lineage>
        <taxon>Bacteria</taxon>
        <taxon>Pseudomonadati</taxon>
        <taxon>Pseudomonadota</taxon>
        <taxon>Gammaproteobacteria</taxon>
        <taxon>sulfur-oxidizing symbionts</taxon>
    </lineage>
</organism>
<evidence type="ECO:0000313" key="14">
    <source>
        <dbReference type="EMBL" id="OOZ35811.1"/>
    </source>
</evidence>
<evidence type="ECO:0000256" key="12">
    <source>
        <dbReference type="PIRSR" id="PIRSR005461-1"/>
    </source>
</evidence>
<feature type="binding site" evidence="11">
    <location>
        <position position="62"/>
    </location>
    <ligand>
        <name>S-adenosyl-L-methionine</name>
        <dbReference type="ChEBI" id="CHEBI:59789"/>
    </ligand>
</feature>
<dbReference type="InterPro" id="IPR050082">
    <property type="entry name" value="RNA_methyltr_RlmE"/>
</dbReference>
<dbReference type="GO" id="GO:0005737">
    <property type="term" value="C:cytoplasm"/>
    <property type="evidence" value="ECO:0007669"/>
    <property type="project" value="UniProtKB-SubCell"/>
</dbReference>
<protein>
    <recommendedName>
        <fullName evidence="7 11">Ribosomal RNA large subunit methyltransferase E</fullName>
        <ecNumber evidence="6 11">2.1.1.166</ecNumber>
    </recommendedName>
    <alternativeName>
        <fullName evidence="9 11">23S rRNA Um2552 methyltransferase</fullName>
    </alternativeName>
    <alternativeName>
        <fullName evidence="8 11">rRNA (uridine-2'-O-)-methyltransferase</fullName>
    </alternativeName>
</protein>
<dbReference type="HAMAP" id="MF_01547">
    <property type="entry name" value="RNA_methyltr_E"/>
    <property type="match status" value="1"/>
</dbReference>
<comment type="function">
    <text evidence="5 11">Specifically methylates the uridine in position 2552 of 23S rRNA at the 2'-O position of the ribose in the fully assembled 50S ribosomal subunit.</text>
</comment>
<keyword evidence="1 11" id="KW-0698">rRNA processing</keyword>
<dbReference type="SUPFAM" id="SSF53335">
    <property type="entry name" value="S-adenosyl-L-methionine-dependent methyltransferases"/>
    <property type="match status" value="1"/>
</dbReference>
<dbReference type="EMBL" id="MPRJ01000074">
    <property type="protein sequence ID" value="OOZ35811.1"/>
    <property type="molecule type" value="Genomic_DNA"/>
</dbReference>
<evidence type="ECO:0000313" key="15">
    <source>
        <dbReference type="Proteomes" id="UP000190896"/>
    </source>
</evidence>
<dbReference type="GO" id="GO:0008650">
    <property type="term" value="F:rRNA (uridine-2'-O-)-methyltransferase activity"/>
    <property type="evidence" value="ECO:0007669"/>
    <property type="project" value="UniProtKB-UniRule"/>
</dbReference>
<dbReference type="EC" id="2.1.1.166" evidence="6 11"/>
<keyword evidence="15" id="KW-1185">Reference proteome</keyword>
<dbReference type="FunFam" id="3.40.50.150:FF:000005">
    <property type="entry name" value="Ribosomal RNA large subunit methyltransferase E"/>
    <property type="match status" value="1"/>
</dbReference>
<dbReference type="AlphaFoldDB" id="A0A1T2KSP5"/>
<evidence type="ECO:0000256" key="6">
    <source>
        <dbReference type="ARBA" id="ARBA00038861"/>
    </source>
</evidence>
<dbReference type="PIRSF" id="PIRSF005461">
    <property type="entry name" value="23S_rRNA_mtase"/>
    <property type="match status" value="1"/>
</dbReference>
<evidence type="ECO:0000256" key="5">
    <source>
        <dbReference type="ARBA" id="ARBA00037569"/>
    </source>
</evidence>
<comment type="caution">
    <text evidence="14">The sequence shown here is derived from an EMBL/GenBank/DDBJ whole genome shotgun (WGS) entry which is preliminary data.</text>
</comment>
<keyword evidence="11" id="KW-0963">Cytoplasm</keyword>
<dbReference type="PANTHER" id="PTHR10920:SF18">
    <property type="entry name" value="RRNA METHYLTRANSFERASE 2, MITOCHONDRIAL"/>
    <property type="match status" value="1"/>
</dbReference>
<dbReference type="Proteomes" id="UP000190896">
    <property type="component" value="Unassembled WGS sequence"/>
</dbReference>
<dbReference type="InterPro" id="IPR029063">
    <property type="entry name" value="SAM-dependent_MTases_sf"/>
</dbReference>
<evidence type="ECO:0000256" key="1">
    <source>
        <dbReference type="ARBA" id="ARBA00022552"/>
    </source>
</evidence>
<keyword evidence="3 11" id="KW-0808">Transferase</keyword>
<dbReference type="PANTHER" id="PTHR10920">
    <property type="entry name" value="RIBOSOMAL RNA METHYLTRANSFERASE"/>
    <property type="match status" value="1"/>
</dbReference>
<dbReference type="InterPro" id="IPR015507">
    <property type="entry name" value="rRNA-MeTfrase_E"/>
</dbReference>
<dbReference type="OrthoDB" id="9790080at2"/>
<keyword evidence="4 11" id="KW-0949">S-adenosyl-L-methionine</keyword>
<evidence type="ECO:0000256" key="9">
    <source>
        <dbReference type="ARBA" id="ARBA00042745"/>
    </source>
</evidence>
<dbReference type="NCBIfam" id="NF008390">
    <property type="entry name" value="PRK11188.1"/>
    <property type="match status" value="1"/>
</dbReference>
<keyword evidence="2 11" id="KW-0489">Methyltransferase</keyword>
<dbReference type="InterPro" id="IPR002877">
    <property type="entry name" value="RNA_MeTrfase_FtsJ_dom"/>
</dbReference>
<dbReference type="RefSeq" id="WP_078487903.1">
    <property type="nucleotide sequence ID" value="NZ_MPRJ01000074.1"/>
</dbReference>
<evidence type="ECO:0000256" key="2">
    <source>
        <dbReference type="ARBA" id="ARBA00022603"/>
    </source>
</evidence>
<feature type="domain" description="Ribosomal RNA methyltransferase FtsJ" evidence="13">
    <location>
        <begin position="28"/>
        <end position="205"/>
    </location>
</feature>
<evidence type="ECO:0000256" key="10">
    <source>
        <dbReference type="ARBA" id="ARBA00048970"/>
    </source>
</evidence>
<accession>A0A1T2KSP5</accession>
<feature type="binding site" evidence="11">
    <location>
        <position position="60"/>
    </location>
    <ligand>
        <name>S-adenosyl-L-methionine</name>
        <dbReference type="ChEBI" id="CHEBI:59789"/>
    </ligand>
</feature>